<proteinExistence type="predicted"/>
<gene>
    <name evidence="2" type="ORF">AUC60_23225</name>
</gene>
<accession>A0A1Y3NVB5</accession>
<dbReference type="GO" id="GO:0004806">
    <property type="term" value="F:triacylglycerol lipase activity"/>
    <property type="evidence" value="ECO:0007669"/>
    <property type="project" value="TreeGrafter"/>
</dbReference>
<dbReference type="PANTHER" id="PTHR43433:SF5">
    <property type="entry name" value="AB HYDROLASE-1 DOMAIN-CONTAINING PROTEIN"/>
    <property type="match status" value="1"/>
</dbReference>
<dbReference type="InterPro" id="IPR050471">
    <property type="entry name" value="AB_hydrolase"/>
</dbReference>
<dbReference type="Pfam" id="PF00561">
    <property type="entry name" value="Abhydrolase_1"/>
    <property type="match status" value="1"/>
</dbReference>
<comment type="caution">
    <text evidence="2">The sequence shown here is derived from an EMBL/GenBank/DDBJ whole genome shotgun (WGS) entry which is preliminary data.</text>
</comment>
<dbReference type="OrthoDB" id="9779853at2"/>
<dbReference type="PANTHER" id="PTHR43433">
    <property type="entry name" value="HYDROLASE, ALPHA/BETA FOLD FAMILY PROTEIN"/>
    <property type="match status" value="1"/>
</dbReference>
<dbReference type="Gene3D" id="3.40.50.1820">
    <property type="entry name" value="alpha/beta hydrolase"/>
    <property type="match status" value="1"/>
</dbReference>
<dbReference type="InterPro" id="IPR029058">
    <property type="entry name" value="AB_hydrolase_fold"/>
</dbReference>
<evidence type="ECO:0000313" key="3">
    <source>
        <dbReference type="Proteomes" id="UP000195440"/>
    </source>
</evidence>
<dbReference type="SUPFAM" id="SSF53474">
    <property type="entry name" value="alpha/beta-Hydrolases"/>
    <property type="match status" value="1"/>
</dbReference>
<dbReference type="GO" id="GO:0046503">
    <property type="term" value="P:glycerolipid catabolic process"/>
    <property type="evidence" value="ECO:0007669"/>
    <property type="project" value="TreeGrafter"/>
</dbReference>
<dbReference type="RefSeq" id="WP_087273414.1">
    <property type="nucleotide sequence ID" value="NZ_JBJGBV010000006.1"/>
</dbReference>
<protein>
    <recommendedName>
        <fullName evidence="1">AB hydrolase-1 domain-containing protein</fullName>
    </recommendedName>
</protein>
<dbReference type="AlphaFoldDB" id="A0A1Y3NVB5"/>
<evidence type="ECO:0000313" key="2">
    <source>
        <dbReference type="EMBL" id="OUM71546.1"/>
    </source>
</evidence>
<name>A0A1Y3NVB5_9PSED</name>
<organism evidence="2 3">
    <name type="scientific">Pseudomonas caspiana</name>
    <dbReference type="NCBI Taxonomy" id="1451454"/>
    <lineage>
        <taxon>Bacteria</taxon>
        <taxon>Pseudomonadati</taxon>
        <taxon>Pseudomonadota</taxon>
        <taxon>Gammaproteobacteria</taxon>
        <taxon>Pseudomonadales</taxon>
        <taxon>Pseudomonadaceae</taxon>
        <taxon>Pseudomonas</taxon>
    </lineage>
</organism>
<keyword evidence="3" id="KW-1185">Reference proteome</keyword>
<reference evidence="2 3" key="1">
    <citation type="journal article" date="2017" name="Syst. Appl. Microbiol.">
        <title>Pseudomonas caspiana sp. nov., a citrus pathogen in the Pseudomonas syringae phylogenetic group.</title>
        <authorList>
            <person name="Busquets A."/>
            <person name="Gomila M."/>
            <person name="Beiki F."/>
            <person name="Mulet M."/>
            <person name="Rahimian H."/>
            <person name="Garcia-Valdes E."/>
            <person name="Lalucat J."/>
        </authorList>
    </citation>
    <scope>NUCLEOTIDE SEQUENCE [LARGE SCALE GENOMIC DNA]</scope>
    <source>
        <strain evidence="2 3">FBF102</strain>
    </source>
</reference>
<dbReference type="Proteomes" id="UP000195440">
    <property type="component" value="Unassembled WGS sequence"/>
</dbReference>
<dbReference type="InterPro" id="IPR000073">
    <property type="entry name" value="AB_hydrolase_1"/>
</dbReference>
<dbReference type="EMBL" id="LOHF01000026">
    <property type="protein sequence ID" value="OUM71546.1"/>
    <property type="molecule type" value="Genomic_DNA"/>
</dbReference>
<sequence>MATIDLPNGTHLHYQVTGEGPALLALAPGGLLSRSELWTHREDGRPRGLVDPVQAFSPRFKVITVDQRNTGGSHTPITAHDSWDEYAHDNLQLLDALGVEQCHVLGACIGPSFALKMISLAPQRFLSAVLQQPIGKTAQNIELRRASFQTWADTLHMRNVFPAPDVLLAVEHNLFASDFVYSVGRDFVRTCTTPLLVLPGDDARHPRLISEEILALAPNAQAFDDWQTSAGQLRYAATLEQFFQSAQ</sequence>
<evidence type="ECO:0000259" key="1">
    <source>
        <dbReference type="Pfam" id="PF00561"/>
    </source>
</evidence>
<feature type="domain" description="AB hydrolase-1" evidence="1">
    <location>
        <begin position="55"/>
        <end position="154"/>
    </location>
</feature>